<dbReference type="PANTHER" id="PTHR33383:SF1">
    <property type="entry name" value="MEMBRANE PROTEIN INSERTION EFFICIENCY FACTOR-RELATED"/>
    <property type="match status" value="1"/>
</dbReference>
<dbReference type="PANTHER" id="PTHR33383">
    <property type="entry name" value="MEMBRANE PROTEIN INSERTION EFFICIENCY FACTOR-RELATED"/>
    <property type="match status" value="1"/>
</dbReference>
<comment type="function">
    <text evidence="1">Could be involved in insertion of integral membrane proteins into the membrane.</text>
</comment>
<comment type="similarity">
    <text evidence="1">Belongs to the UPF0161 family.</text>
</comment>
<keyword evidence="1" id="KW-0472">Membrane</keyword>
<sequence>MAYRYTFSGLVGAHCRHLPTCSDYAREAIDLNGAWRGGWLTLARLCRCHPWGSHGHDPVPDIRAERHRFAPWRYGRWRLRPECLYTGDAARDSR</sequence>
<keyword evidence="1" id="KW-1003">Cell membrane</keyword>
<protein>
    <recommendedName>
        <fullName evidence="1">Putative membrane protein insertion efficiency factor</fullName>
    </recommendedName>
</protein>
<proteinExistence type="inferred from homology"/>
<dbReference type="SMART" id="SM01234">
    <property type="entry name" value="Haemolytic"/>
    <property type="match status" value="1"/>
</dbReference>
<name>A0A1E3VYY5_9HYPH</name>
<dbReference type="AlphaFoldDB" id="A0A1E3VYY5"/>
<evidence type="ECO:0000256" key="1">
    <source>
        <dbReference type="HAMAP-Rule" id="MF_00386"/>
    </source>
</evidence>
<dbReference type="NCBIfam" id="TIGR00278">
    <property type="entry name" value="membrane protein insertion efficiency factor YidD"/>
    <property type="match status" value="1"/>
</dbReference>
<evidence type="ECO:0000313" key="3">
    <source>
        <dbReference type="Proteomes" id="UP000094501"/>
    </source>
</evidence>
<comment type="caution">
    <text evidence="2">The sequence shown here is derived from an EMBL/GenBank/DDBJ whole genome shotgun (WGS) entry which is preliminary data.</text>
</comment>
<reference evidence="2 3" key="1">
    <citation type="journal article" date="2016" name="Environ. Microbiol.">
        <title>New Methyloceanibacter diversity from North Sea sediments includes methanotroph containing solely the soluble methane monooxygenase.</title>
        <authorList>
            <person name="Vekeman B."/>
            <person name="Kerckhof F.M."/>
            <person name="Cremers G."/>
            <person name="de Vos P."/>
            <person name="Vandamme P."/>
            <person name="Boon N."/>
            <person name="Op den Camp H.J."/>
            <person name="Heylen K."/>
        </authorList>
    </citation>
    <scope>NUCLEOTIDE SEQUENCE [LARGE SCALE GENOMIC DNA]</scope>
    <source>
        <strain evidence="2 3">R-67174</strain>
    </source>
</reference>
<dbReference type="Pfam" id="PF01809">
    <property type="entry name" value="YidD"/>
    <property type="match status" value="1"/>
</dbReference>
<evidence type="ECO:0000313" key="2">
    <source>
        <dbReference type="EMBL" id="ODR98720.1"/>
    </source>
</evidence>
<dbReference type="InterPro" id="IPR002696">
    <property type="entry name" value="Membr_insert_effic_factor_YidD"/>
</dbReference>
<dbReference type="HAMAP" id="MF_00386">
    <property type="entry name" value="UPF0161_YidD"/>
    <property type="match status" value="1"/>
</dbReference>
<comment type="subcellular location">
    <subcellularLocation>
        <location evidence="1">Cell membrane</location>
        <topology evidence="1">Peripheral membrane protein</topology>
        <orientation evidence="1">Cytoplasmic side</orientation>
    </subcellularLocation>
</comment>
<dbReference type="EMBL" id="LPWG01000013">
    <property type="protein sequence ID" value="ODR98720.1"/>
    <property type="molecule type" value="Genomic_DNA"/>
</dbReference>
<dbReference type="GO" id="GO:0005886">
    <property type="term" value="C:plasma membrane"/>
    <property type="evidence" value="ECO:0007669"/>
    <property type="project" value="UniProtKB-SubCell"/>
</dbReference>
<organism evidence="2 3">
    <name type="scientific">Methyloceanibacter methanicus</name>
    <dbReference type="NCBI Taxonomy" id="1774968"/>
    <lineage>
        <taxon>Bacteria</taxon>
        <taxon>Pseudomonadati</taxon>
        <taxon>Pseudomonadota</taxon>
        <taxon>Alphaproteobacteria</taxon>
        <taxon>Hyphomicrobiales</taxon>
        <taxon>Hyphomicrobiaceae</taxon>
        <taxon>Methyloceanibacter</taxon>
    </lineage>
</organism>
<dbReference type="Proteomes" id="UP000094501">
    <property type="component" value="Unassembled WGS sequence"/>
</dbReference>
<gene>
    <name evidence="2" type="ORF">AUC68_09110</name>
</gene>
<keyword evidence="3" id="KW-1185">Reference proteome</keyword>
<dbReference type="STRING" id="1774968.AUC68_09110"/>
<accession>A0A1E3VYY5</accession>